<feature type="transmembrane region" description="Helical" evidence="1">
    <location>
        <begin position="43"/>
        <end position="60"/>
    </location>
</feature>
<dbReference type="STRING" id="100225.SAMN05421595_1961"/>
<protein>
    <submittedName>
        <fullName evidence="2">Uncharacterized protein</fullName>
    </submittedName>
</protein>
<keyword evidence="1" id="KW-0812">Transmembrane</keyword>
<feature type="transmembrane region" description="Helical" evidence="1">
    <location>
        <begin position="215"/>
        <end position="236"/>
    </location>
</feature>
<evidence type="ECO:0000313" key="2">
    <source>
        <dbReference type="EMBL" id="GAB76826.1"/>
    </source>
</evidence>
<keyword evidence="1" id="KW-0472">Membrane</keyword>
<accession>K6UL01</accession>
<name>K6UL01_9MICO</name>
<feature type="transmembrane region" description="Helical" evidence="1">
    <location>
        <begin position="66"/>
        <end position="85"/>
    </location>
</feature>
<feature type="transmembrane region" description="Helical" evidence="1">
    <location>
        <begin position="242"/>
        <end position="266"/>
    </location>
</feature>
<organism evidence="2 3">
    <name type="scientific">Austwickia chelonae NBRC 105200</name>
    <dbReference type="NCBI Taxonomy" id="1184607"/>
    <lineage>
        <taxon>Bacteria</taxon>
        <taxon>Bacillati</taxon>
        <taxon>Actinomycetota</taxon>
        <taxon>Actinomycetes</taxon>
        <taxon>Micrococcales</taxon>
        <taxon>Dermatophilaceae</taxon>
        <taxon>Austwickia</taxon>
    </lineage>
</organism>
<comment type="caution">
    <text evidence="2">The sequence shown here is derived from an EMBL/GenBank/DDBJ whole genome shotgun (WGS) entry which is preliminary data.</text>
</comment>
<proteinExistence type="predicted"/>
<feature type="transmembrane region" description="Helical" evidence="1">
    <location>
        <begin position="363"/>
        <end position="383"/>
    </location>
</feature>
<evidence type="ECO:0000313" key="3">
    <source>
        <dbReference type="Proteomes" id="UP000008495"/>
    </source>
</evidence>
<feature type="transmembrane region" description="Helical" evidence="1">
    <location>
        <begin position="115"/>
        <end position="132"/>
    </location>
</feature>
<keyword evidence="1" id="KW-1133">Transmembrane helix</keyword>
<feature type="transmembrane region" description="Helical" evidence="1">
    <location>
        <begin position="273"/>
        <end position="293"/>
    </location>
</feature>
<dbReference type="eggNOG" id="ENOG5032RGX">
    <property type="taxonomic scope" value="Bacteria"/>
</dbReference>
<evidence type="ECO:0000256" key="1">
    <source>
        <dbReference type="SAM" id="Phobius"/>
    </source>
</evidence>
<reference evidence="2 3" key="1">
    <citation type="submission" date="2012-08" db="EMBL/GenBank/DDBJ databases">
        <title>Whole genome shotgun sequence of Austwickia chelonae NBRC 105200.</title>
        <authorList>
            <person name="Yoshida I."/>
            <person name="Hosoyama A."/>
            <person name="Tsuchikane K."/>
            <person name="Katsumata H."/>
            <person name="Ando Y."/>
            <person name="Ohji S."/>
            <person name="Hamada M."/>
            <person name="Tamura T."/>
            <person name="Yamazoe A."/>
            <person name="Yamazaki S."/>
            <person name="Fujita N."/>
        </authorList>
    </citation>
    <scope>NUCLEOTIDE SEQUENCE [LARGE SCALE GENOMIC DNA]</scope>
    <source>
        <strain evidence="2 3">NBRC 105200</strain>
    </source>
</reference>
<keyword evidence="3" id="KW-1185">Reference proteome</keyword>
<dbReference type="EMBL" id="BAGZ01000003">
    <property type="protein sequence ID" value="GAB76826.1"/>
    <property type="molecule type" value="Genomic_DNA"/>
</dbReference>
<feature type="transmembrane region" description="Helical" evidence="1">
    <location>
        <begin position="92"/>
        <end position="109"/>
    </location>
</feature>
<feature type="transmembrane region" description="Helical" evidence="1">
    <location>
        <begin position="395"/>
        <end position="422"/>
    </location>
</feature>
<dbReference type="AlphaFoldDB" id="K6UL01"/>
<gene>
    <name evidence="2" type="ORF">AUCHE_03_00430</name>
</gene>
<feature type="transmembrane region" description="Helical" evidence="1">
    <location>
        <begin position="148"/>
        <end position="172"/>
    </location>
</feature>
<dbReference type="Proteomes" id="UP000008495">
    <property type="component" value="Unassembled WGS sequence"/>
</dbReference>
<sequence length="460" mass="49785">MRKGAASEAVDRERPAETADLFARPVHDPDAEHPRRQVRRTMALLKWLLVGSIVLQRFQVPGGIPVTLLLLLLGAALMVAWGTAVISRRATVLFLIATSSMAFLSWLAGQTQAEASMTSFLFLMMLYTPWILRVRDDLRECMTELGRFYVMLMSVFGVVGFVQLTVQFLRIWSYTDYLGQVPEAFLIPGFNSAAMLTYGSGIYRAHAFVFLEPSMLSQSCGLALIVGLALRLRLAALVGPALGLIGATSGTGMMLLGVGVTLIVLLRPRLLRPAFIALAVVGLIGMLLSPAAAPLLERSDEIGQSGSSGSLRFIDPYDQVIQGLEKDPLRVVRGAGPGTSERLLTSARGLGQAVVYTIPAKLLFEYGAFAGGLFLAFILYSMLRPLSIPLLGPSMVFMLMFLSGALLQPNTCLMAWLMLVIWRRPLPEPGAEDAPAVVDGIPHTRIGDWPAKRMPAGAGA</sequence>